<evidence type="ECO:0000256" key="1">
    <source>
        <dbReference type="SAM" id="Phobius"/>
    </source>
</evidence>
<dbReference type="Gene3D" id="1.10.3730.20">
    <property type="match status" value="1"/>
</dbReference>
<dbReference type="InterPro" id="IPR000620">
    <property type="entry name" value="EamA_dom"/>
</dbReference>
<gene>
    <name evidence="3" type="ORF">UY92_C0002G0034</name>
</gene>
<accession>A0A0G2ANJ1</accession>
<keyword evidence="1" id="KW-1133">Transmembrane helix</keyword>
<dbReference type="InterPro" id="IPR037185">
    <property type="entry name" value="EmrE-like"/>
</dbReference>
<feature type="domain" description="EamA" evidence="2">
    <location>
        <begin position="46"/>
        <end position="183"/>
    </location>
</feature>
<evidence type="ECO:0000313" key="3">
    <source>
        <dbReference type="EMBL" id="KKW42917.1"/>
    </source>
</evidence>
<sequence length="185" mass="19778">MGKSWLQGGSLGGCVKVRVDAQFGYWCYNDVVFDAYGINFFVQNMNWVLLALITAIFFGTYNFFIKVSAGHINQIVGAVILQIVAASVGGVVLLFLKMTHSPLAITSRGIWFALLAGIMVGLAEITSFYFFAKGVPASVGIPVVIGGSILVGALLGVAFLHETLTLIHYSAILLIIIGVVFLTAK</sequence>
<feature type="transmembrane region" description="Helical" evidence="1">
    <location>
        <begin position="166"/>
        <end position="184"/>
    </location>
</feature>
<organism evidence="3 4">
    <name type="scientific">Candidatus Magasanikbacteria bacterium GW2011_GWA2_56_11</name>
    <dbReference type="NCBI Taxonomy" id="1619044"/>
    <lineage>
        <taxon>Bacteria</taxon>
        <taxon>Candidatus Magasanikiibacteriota</taxon>
    </lineage>
</organism>
<dbReference type="Proteomes" id="UP000033870">
    <property type="component" value="Unassembled WGS sequence"/>
</dbReference>
<proteinExistence type="predicted"/>
<feature type="transmembrane region" description="Helical" evidence="1">
    <location>
        <begin position="110"/>
        <end position="132"/>
    </location>
</feature>
<feature type="transmembrane region" description="Helical" evidence="1">
    <location>
        <begin position="45"/>
        <end position="64"/>
    </location>
</feature>
<feature type="transmembrane region" description="Helical" evidence="1">
    <location>
        <begin position="139"/>
        <end position="160"/>
    </location>
</feature>
<keyword evidence="1" id="KW-0472">Membrane</keyword>
<feature type="transmembrane region" description="Helical" evidence="1">
    <location>
        <begin position="76"/>
        <end position="98"/>
    </location>
</feature>
<dbReference type="AlphaFoldDB" id="A0A0G2ANJ1"/>
<evidence type="ECO:0000259" key="2">
    <source>
        <dbReference type="Pfam" id="PF00892"/>
    </source>
</evidence>
<dbReference type="GO" id="GO:0016020">
    <property type="term" value="C:membrane"/>
    <property type="evidence" value="ECO:0007669"/>
    <property type="project" value="InterPro"/>
</dbReference>
<evidence type="ECO:0000313" key="4">
    <source>
        <dbReference type="Proteomes" id="UP000033870"/>
    </source>
</evidence>
<reference evidence="3 4" key="1">
    <citation type="journal article" date="2015" name="Nature">
        <title>rRNA introns, odd ribosomes, and small enigmatic genomes across a large radiation of phyla.</title>
        <authorList>
            <person name="Brown C.T."/>
            <person name="Hug L.A."/>
            <person name="Thomas B.C."/>
            <person name="Sharon I."/>
            <person name="Castelle C.J."/>
            <person name="Singh A."/>
            <person name="Wilkins M.J."/>
            <person name="Williams K.H."/>
            <person name="Banfield J.F."/>
        </authorList>
    </citation>
    <scope>NUCLEOTIDE SEQUENCE [LARGE SCALE GENOMIC DNA]</scope>
</reference>
<comment type="caution">
    <text evidence="3">The sequence shown here is derived from an EMBL/GenBank/DDBJ whole genome shotgun (WGS) entry which is preliminary data.</text>
</comment>
<dbReference type="Pfam" id="PF00892">
    <property type="entry name" value="EamA"/>
    <property type="match status" value="1"/>
</dbReference>
<dbReference type="SUPFAM" id="SSF103481">
    <property type="entry name" value="Multidrug resistance efflux transporter EmrE"/>
    <property type="match status" value="1"/>
</dbReference>
<dbReference type="EMBL" id="LCRX01000002">
    <property type="protein sequence ID" value="KKW42917.1"/>
    <property type="molecule type" value="Genomic_DNA"/>
</dbReference>
<dbReference type="STRING" id="1619044.UY92_C0002G0034"/>
<keyword evidence="1" id="KW-0812">Transmembrane</keyword>
<name>A0A0G2ANJ1_9BACT</name>
<protein>
    <recommendedName>
        <fullName evidence="2">EamA domain-containing protein</fullName>
    </recommendedName>
</protein>